<comment type="caution">
    <text evidence="2">The sequence shown here is derived from an EMBL/GenBank/DDBJ whole genome shotgun (WGS) entry which is preliminary data.</text>
</comment>
<dbReference type="AlphaFoldDB" id="A0A0F9YZ55"/>
<evidence type="ECO:0000313" key="2">
    <source>
        <dbReference type="EMBL" id="KKP31631.1"/>
    </source>
</evidence>
<feature type="transmembrane region" description="Helical" evidence="1">
    <location>
        <begin position="306"/>
        <end position="324"/>
    </location>
</feature>
<evidence type="ECO:0000256" key="1">
    <source>
        <dbReference type="SAM" id="Phobius"/>
    </source>
</evidence>
<feature type="transmembrane region" description="Helical" evidence="1">
    <location>
        <begin position="160"/>
        <end position="180"/>
    </location>
</feature>
<name>A0A0F9YZ55_9BACT</name>
<evidence type="ECO:0008006" key="4">
    <source>
        <dbReference type="Google" id="ProtNLM"/>
    </source>
</evidence>
<dbReference type="Proteomes" id="UP000034803">
    <property type="component" value="Unassembled WGS sequence"/>
</dbReference>
<feature type="transmembrane region" description="Helical" evidence="1">
    <location>
        <begin position="225"/>
        <end position="245"/>
    </location>
</feature>
<feature type="transmembrane region" description="Helical" evidence="1">
    <location>
        <begin position="107"/>
        <end position="130"/>
    </location>
</feature>
<accession>A0A0F9YZ55</accession>
<gene>
    <name evidence="2" type="ORF">UR21_C0007G0048</name>
</gene>
<dbReference type="EMBL" id="LBOI01000007">
    <property type="protein sequence ID" value="KKP31631.1"/>
    <property type="molecule type" value="Genomic_DNA"/>
</dbReference>
<feature type="transmembrane region" description="Helical" evidence="1">
    <location>
        <begin position="186"/>
        <end position="213"/>
    </location>
</feature>
<keyword evidence="1" id="KW-0472">Membrane</keyword>
<sequence>MNLQKPNSPKIKNNFIYLSVLIFAFLTFVFINRQSLFIKFGPNLINNYLRSQDILDTENKIKDRILISDSDIYIASGYMYANGIDPRKYNFQHPPFIKYLFGLSSKYFNLPLLPNIFFAGFLILGVYLLGINVFKNPTIGFLASILLMFDPVFKEVTIYALLDLGQIVFILWFLIISLFYPKHYLIEGILLGLALASKFWTPVLIFLGILYIYKLLVMKINIKNELIILFIAFLTFCLTYVVSFIKSDGLFNIFFWQAKLLKFMLEHNVATKWGSTLKMFFGGYLLWPIIFFVNLYLLFKTKIKEVKFLIYLLPILYLFLLTFQLSFTRYFILILPFLYLSLGKFVVSKLKK</sequence>
<keyword evidence="1" id="KW-1133">Transmembrane helix</keyword>
<reference evidence="2 3" key="1">
    <citation type="journal article" date="2015" name="Nature">
        <title>rRNA introns, odd ribosomes, and small enigmatic genomes across a large radiation of phyla.</title>
        <authorList>
            <person name="Brown C.T."/>
            <person name="Hug L.A."/>
            <person name="Thomas B.C."/>
            <person name="Sharon I."/>
            <person name="Castelle C.J."/>
            <person name="Singh A."/>
            <person name="Wilkins M.J."/>
            <person name="Williams K.H."/>
            <person name="Banfield J.F."/>
        </authorList>
    </citation>
    <scope>NUCLEOTIDE SEQUENCE [LARGE SCALE GENOMIC DNA]</scope>
</reference>
<keyword evidence="1" id="KW-0812">Transmembrane</keyword>
<protein>
    <recommendedName>
        <fullName evidence="4">Glycosyltransferase RgtA/B/C/D-like domain-containing protein</fullName>
    </recommendedName>
</protein>
<evidence type="ECO:0000313" key="3">
    <source>
        <dbReference type="Proteomes" id="UP000034803"/>
    </source>
</evidence>
<organism evidence="2 3">
    <name type="scientific">Candidatus Woesebacteria bacterium GW2011_GWC2_31_9</name>
    <dbReference type="NCBI Taxonomy" id="1618586"/>
    <lineage>
        <taxon>Bacteria</taxon>
        <taxon>Candidatus Woeseibacteriota</taxon>
    </lineage>
</organism>
<feature type="transmembrane region" description="Helical" evidence="1">
    <location>
        <begin position="330"/>
        <end position="347"/>
    </location>
</feature>
<feature type="transmembrane region" description="Helical" evidence="1">
    <location>
        <begin position="15"/>
        <end position="31"/>
    </location>
</feature>
<feature type="transmembrane region" description="Helical" evidence="1">
    <location>
        <begin position="279"/>
        <end position="299"/>
    </location>
</feature>
<proteinExistence type="predicted"/>